<accession>A0A6N6RLV2</accession>
<evidence type="ECO:0000313" key="1">
    <source>
        <dbReference type="EMBL" id="KAB2814555.1"/>
    </source>
</evidence>
<organism evidence="1 2">
    <name type="scientific">Phaeocystidibacter luteus</name>
    <dbReference type="NCBI Taxonomy" id="911197"/>
    <lineage>
        <taxon>Bacteria</taxon>
        <taxon>Pseudomonadati</taxon>
        <taxon>Bacteroidota</taxon>
        <taxon>Flavobacteriia</taxon>
        <taxon>Flavobacteriales</taxon>
        <taxon>Phaeocystidibacteraceae</taxon>
        <taxon>Phaeocystidibacter</taxon>
    </lineage>
</organism>
<reference evidence="1 2" key="1">
    <citation type="submission" date="2019-09" db="EMBL/GenBank/DDBJ databases">
        <title>Genomes of family Cryomorphaceae.</title>
        <authorList>
            <person name="Bowman J.P."/>
        </authorList>
    </citation>
    <scope>NUCLEOTIDE SEQUENCE [LARGE SCALE GENOMIC DNA]</scope>
    <source>
        <strain evidence="1 2">LMG 25704</strain>
    </source>
</reference>
<dbReference type="Proteomes" id="UP000468650">
    <property type="component" value="Unassembled WGS sequence"/>
</dbReference>
<protein>
    <recommendedName>
        <fullName evidence="3">Peptidase M15A C-terminal domain-containing protein</fullName>
    </recommendedName>
</protein>
<dbReference type="SUPFAM" id="SSF55166">
    <property type="entry name" value="Hedgehog/DD-peptidase"/>
    <property type="match status" value="1"/>
</dbReference>
<keyword evidence="2" id="KW-1185">Reference proteome</keyword>
<gene>
    <name evidence="1" type="ORF">F8C67_02110</name>
</gene>
<dbReference type="AlphaFoldDB" id="A0A6N6RLV2"/>
<dbReference type="RefSeq" id="WP_151666133.1">
    <property type="nucleotide sequence ID" value="NZ_WBVO01000001.1"/>
</dbReference>
<evidence type="ECO:0000313" key="2">
    <source>
        <dbReference type="Proteomes" id="UP000468650"/>
    </source>
</evidence>
<dbReference type="InterPro" id="IPR009045">
    <property type="entry name" value="Zn_M74/Hedgehog-like"/>
</dbReference>
<sequence length="133" mass="15155">MPKKYKYFSENDFAKSKIILVPCSIKDMRPSTLERLDEAREYAGIPFKVTCGARSLEHELSKGRDGTTSHLVDHDKEILCKAVDLKLSNSSKRMIALRALLRAGFSRIGVYSWGLHVDDDENKPQNVMWYGGY</sequence>
<evidence type="ECO:0008006" key="3">
    <source>
        <dbReference type="Google" id="ProtNLM"/>
    </source>
</evidence>
<dbReference type="Gene3D" id="3.30.1380.10">
    <property type="match status" value="1"/>
</dbReference>
<comment type="caution">
    <text evidence="1">The sequence shown here is derived from an EMBL/GenBank/DDBJ whole genome shotgun (WGS) entry which is preliminary data.</text>
</comment>
<dbReference type="EMBL" id="WBVO01000001">
    <property type="protein sequence ID" value="KAB2814555.1"/>
    <property type="molecule type" value="Genomic_DNA"/>
</dbReference>
<proteinExistence type="predicted"/>
<name>A0A6N6RLV2_9FLAO</name>
<dbReference type="OrthoDB" id="5418604at2"/>